<dbReference type="Proteomes" id="UP000269438">
    <property type="component" value="Unassembled WGS sequence"/>
</dbReference>
<organism evidence="1 2">
    <name type="scientific">Mycetocola lacteus</name>
    <dbReference type="NCBI Taxonomy" id="76637"/>
    <lineage>
        <taxon>Bacteria</taxon>
        <taxon>Bacillati</taxon>
        <taxon>Actinomycetota</taxon>
        <taxon>Actinomycetes</taxon>
        <taxon>Micrococcales</taxon>
        <taxon>Microbacteriaceae</taxon>
        <taxon>Mycetocola</taxon>
    </lineage>
</organism>
<evidence type="ECO:0000313" key="1">
    <source>
        <dbReference type="EMBL" id="RLP84011.1"/>
    </source>
</evidence>
<dbReference type="RefSeq" id="WP_121687630.1">
    <property type="nucleotide sequence ID" value="NZ_RCUY01000002.1"/>
</dbReference>
<evidence type="ECO:0008006" key="3">
    <source>
        <dbReference type="Google" id="ProtNLM"/>
    </source>
</evidence>
<comment type="caution">
    <text evidence="1">The sequence shown here is derived from an EMBL/GenBank/DDBJ whole genome shotgun (WGS) entry which is preliminary data.</text>
</comment>
<dbReference type="OrthoDB" id="262125at2"/>
<keyword evidence="2" id="KW-1185">Reference proteome</keyword>
<gene>
    <name evidence="1" type="ORF">D9V34_04210</name>
</gene>
<dbReference type="AlphaFoldDB" id="A0A3L7AWT4"/>
<dbReference type="SUPFAM" id="SSF82171">
    <property type="entry name" value="DPP6 N-terminal domain-like"/>
    <property type="match status" value="1"/>
</dbReference>
<protein>
    <recommendedName>
        <fullName evidence="3">Biopolymer transporter Tol</fullName>
    </recommendedName>
</protein>
<dbReference type="Gene3D" id="2.120.10.30">
    <property type="entry name" value="TolB, C-terminal domain"/>
    <property type="match status" value="2"/>
</dbReference>
<proteinExistence type="predicted"/>
<reference evidence="1 2" key="1">
    <citation type="submission" date="2018-10" db="EMBL/GenBank/DDBJ databases">
        <authorList>
            <person name="Li J."/>
        </authorList>
    </citation>
    <scope>NUCLEOTIDE SEQUENCE [LARGE SCALE GENOMIC DNA]</scope>
    <source>
        <strain evidence="1 2">JCM 11654</strain>
    </source>
</reference>
<dbReference type="EMBL" id="RCUY01000002">
    <property type="protein sequence ID" value="RLP84011.1"/>
    <property type="molecule type" value="Genomic_DNA"/>
</dbReference>
<name>A0A3L7AWT4_9MICO</name>
<dbReference type="InterPro" id="IPR011042">
    <property type="entry name" value="6-blade_b-propeller_TolB-like"/>
</dbReference>
<sequence length="365" mass="38780">MTTPIWRTLLPGQRTEVRVYDVTTGTDSLVFASETDLLEAPNWHPDGTFLVLNHEGGLVRVPLSGEGTAEAIPTGNRGDLNNDHVLSPDGGTIYATAKNGHLYAIPIAGGTPTQITRDDDGLVKHYLHGINAGGTLLSIVGLSFPHGPNTPEFARFRVALVRIADGALIPLSAAARPEDGAEFGPDGSLYFNAEPEGSAPGHAQLHRMSAADVQGTLGEVKDPTSPLSIVEILGESAFPLLRAIEHVEDCALPRLVGELPADTVASLADGSGREFVLPVAHQLTNDERVNWFPHPSPNGEHLLWLSYPAGTLGHPENLEVELRLGTPDATEARTVARLFGGQGTTNVNGWSPDSTRFAYVAYPIG</sequence>
<accession>A0A3L7AWT4</accession>
<evidence type="ECO:0000313" key="2">
    <source>
        <dbReference type="Proteomes" id="UP000269438"/>
    </source>
</evidence>